<comment type="caution">
    <text evidence="2">The sequence shown here is derived from an EMBL/GenBank/DDBJ whole genome shotgun (WGS) entry which is preliminary data.</text>
</comment>
<dbReference type="STRING" id="314278.NB231_07722"/>
<evidence type="ECO:0000313" key="3">
    <source>
        <dbReference type="Proteomes" id="UP000003374"/>
    </source>
</evidence>
<dbReference type="Proteomes" id="UP000003374">
    <property type="component" value="Unassembled WGS sequence"/>
</dbReference>
<feature type="compositionally biased region" description="Polar residues" evidence="1">
    <location>
        <begin position="256"/>
        <end position="278"/>
    </location>
</feature>
<dbReference type="eggNOG" id="ENOG5032S24">
    <property type="taxonomic scope" value="Bacteria"/>
</dbReference>
<evidence type="ECO:0000256" key="1">
    <source>
        <dbReference type="SAM" id="MobiDB-lite"/>
    </source>
</evidence>
<reference evidence="2 3" key="1">
    <citation type="submission" date="2006-02" db="EMBL/GenBank/DDBJ databases">
        <authorList>
            <person name="Waterbury J."/>
            <person name="Ferriera S."/>
            <person name="Johnson J."/>
            <person name="Kravitz S."/>
            <person name="Halpern A."/>
            <person name="Remington K."/>
            <person name="Beeson K."/>
            <person name="Tran B."/>
            <person name="Rogers Y.-H."/>
            <person name="Friedman R."/>
            <person name="Venter J.C."/>
        </authorList>
    </citation>
    <scope>NUCLEOTIDE SEQUENCE [LARGE SCALE GENOMIC DNA]</scope>
    <source>
        <strain evidence="2 3">Nb-231</strain>
    </source>
</reference>
<dbReference type="HOGENOM" id="CLU_1000507_0_0_6"/>
<protein>
    <recommendedName>
        <fullName evidence="4">DUF3618 domain-containing protein</fullName>
    </recommendedName>
</protein>
<dbReference type="RefSeq" id="WP_005001130.1">
    <property type="nucleotide sequence ID" value="NZ_CH672427.1"/>
</dbReference>
<sequence length="278" mass="29315">MNRETTERHAARAEANADIDTIESMLAANRAALDKTLSELEERVSMEGLVQVAMDRLRGDSGAEFLRSLRDSALDNPLPITLAAVGLAWTACSQSNNGRAAGLSAGGLSKMRRKTASAASRASEEAAERLRMAKAQGREWRERGGEAVDDVRERVSEVGRDAAEWTRRSIEQAHGLASEYPMIVAGAGLALGAALAAVLPATRIENERLGPARDWTVRRAREAGAAAREGAEEGLQGGASGAKGVQVQAEGVSSPHGANSHGSNAGFQHNVTGSHFIK</sequence>
<dbReference type="AlphaFoldDB" id="A4BTD9"/>
<gene>
    <name evidence="2" type="ORF">NB231_07722</name>
</gene>
<feature type="region of interest" description="Disordered" evidence="1">
    <location>
        <begin position="224"/>
        <end position="278"/>
    </location>
</feature>
<keyword evidence="3" id="KW-1185">Reference proteome</keyword>
<dbReference type="EMBL" id="AAOF01000013">
    <property type="protein sequence ID" value="EAR21041.1"/>
    <property type="molecule type" value="Genomic_DNA"/>
</dbReference>
<evidence type="ECO:0000313" key="2">
    <source>
        <dbReference type="EMBL" id="EAR21041.1"/>
    </source>
</evidence>
<accession>A4BTD9</accession>
<name>A4BTD9_9GAMM</name>
<organism evidence="2 3">
    <name type="scientific">Nitrococcus mobilis Nb-231</name>
    <dbReference type="NCBI Taxonomy" id="314278"/>
    <lineage>
        <taxon>Bacteria</taxon>
        <taxon>Pseudomonadati</taxon>
        <taxon>Pseudomonadota</taxon>
        <taxon>Gammaproteobacteria</taxon>
        <taxon>Chromatiales</taxon>
        <taxon>Ectothiorhodospiraceae</taxon>
        <taxon>Nitrococcus</taxon>
    </lineage>
</organism>
<evidence type="ECO:0008006" key="4">
    <source>
        <dbReference type="Google" id="ProtNLM"/>
    </source>
</evidence>
<proteinExistence type="predicted"/>